<feature type="domain" description="Protein kinase" evidence="7">
    <location>
        <begin position="25"/>
        <end position="280"/>
    </location>
</feature>
<evidence type="ECO:0000256" key="4">
    <source>
        <dbReference type="ARBA" id="ARBA00022777"/>
    </source>
</evidence>
<organism evidence="8 9">
    <name type="scientific">Neolamprologus brichardi</name>
    <name type="common">Fairy cichlid</name>
    <name type="synonym">Lamprologus brichardi</name>
    <dbReference type="NCBI Taxonomy" id="32507"/>
    <lineage>
        <taxon>Eukaryota</taxon>
        <taxon>Metazoa</taxon>
        <taxon>Chordata</taxon>
        <taxon>Craniata</taxon>
        <taxon>Vertebrata</taxon>
        <taxon>Euteleostomi</taxon>
        <taxon>Actinopterygii</taxon>
        <taxon>Neopterygii</taxon>
        <taxon>Teleostei</taxon>
        <taxon>Neoteleostei</taxon>
        <taxon>Acanthomorphata</taxon>
        <taxon>Ovalentaria</taxon>
        <taxon>Cichlomorphae</taxon>
        <taxon>Cichliformes</taxon>
        <taxon>Cichlidae</taxon>
        <taxon>African cichlids</taxon>
        <taxon>Pseudocrenilabrinae</taxon>
        <taxon>Lamprologini</taxon>
        <taxon>Neolamprologus</taxon>
    </lineage>
</organism>
<protein>
    <recommendedName>
        <fullName evidence="7">Protein kinase domain-containing protein</fullName>
    </recommendedName>
</protein>
<keyword evidence="4" id="KW-0418">Kinase</keyword>
<dbReference type="InterPro" id="IPR011009">
    <property type="entry name" value="Kinase-like_dom_sf"/>
</dbReference>
<dbReference type="GO" id="GO:0004674">
    <property type="term" value="F:protein serine/threonine kinase activity"/>
    <property type="evidence" value="ECO:0007669"/>
    <property type="project" value="UniProtKB-KW"/>
</dbReference>
<reference evidence="8" key="2">
    <citation type="submission" date="2025-09" db="UniProtKB">
        <authorList>
            <consortium name="Ensembl"/>
        </authorList>
    </citation>
    <scope>IDENTIFICATION</scope>
</reference>
<keyword evidence="1" id="KW-0723">Serine/threonine-protein kinase</keyword>
<accession>A0A3Q4GQH3</accession>
<dbReference type="GO" id="GO:0043065">
    <property type="term" value="P:positive regulation of apoptotic process"/>
    <property type="evidence" value="ECO:0007669"/>
    <property type="project" value="TreeGrafter"/>
</dbReference>
<dbReference type="InterPro" id="IPR000719">
    <property type="entry name" value="Prot_kinase_dom"/>
</dbReference>
<dbReference type="Pfam" id="PF00069">
    <property type="entry name" value="Pkinase"/>
    <property type="match status" value="1"/>
</dbReference>
<dbReference type="GO" id="GO:0035556">
    <property type="term" value="P:intracellular signal transduction"/>
    <property type="evidence" value="ECO:0007669"/>
    <property type="project" value="TreeGrafter"/>
</dbReference>
<keyword evidence="2" id="KW-0808">Transferase</keyword>
<reference evidence="8" key="1">
    <citation type="submission" date="2025-08" db="UniProtKB">
        <authorList>
            <consortium name="Ensembl"/>
        </authorList>
    </citation>
    <scope>IDENTIFICATION</scope>
</reference>
<dbReference type="Bgee" id="ENSNBRG00000008707">
    <property type="expression patterns" value="Expressed in brain and 6 other cell types or tissues"/>
</dbReference>
<proteinExistence type="predicted"/>
<dbReference type="OMA" id="TDEMCER"/>
<dbReference type="PROSITE" id="PS50011">
    <property type="entry name" value="PROTEIN_KINASE_DOM"/>
    <property type="match status" value="1"/>
</dbReference>
<evidence type="ECO:0000256" key="2">
    <source>
        <dbReference type="ARBA" id="ARBA00022679"/>
    </source>
</evidence>
<dbReference type="AlphaFoldDB" id="A0A3Q4GQH3"/>
<evidence type="ECO:0000313" key="9">
    <source>
        <dbReference type="Proteomes" id="UP000261580"/>
    </source>
</evidence>
<evidence type="ECO:0000256" key="5">
    <source>
        <dbReference type="ARBA" id="ARBA00022840"/>
    </source>
</evidence>
<name>A0A3Q4GQH3_NEOBR</name>
<feature type="compositionally biased region" description="Polar residues" evidence="6">
    <location>
        <begin position="283"/>
        <end position="294"/>
    </location>
</feature>
<dbReference type="SMART" id="SM00220">
    <property type="entry name" value="S_TKc"/>
    <property type="match status" value="1"/>
</dbReference>
<sequence>SPYTPPRYLLVTNLTLSGCLSFQFTNYSFLPCRGRFSVTKRCDQRGSKRTVAAKHVNKKLLRREQVLQEIRLLQNLDHPNLVKLLDTYETASSYVLVLEMADQGRFLDYIVSWGNLTEEKVALYLRDILEALHYLHSWRIAHLDLKPENIVVEHASSQPVIKLTDFGDAVQLNPPSSYIHPLLGSPEFSAPELILGQPVSLTSDLWSLGVVTYVVLSGASPFLDESLEETCLNICRLDFSFPEDYFQGVSPAARDFICLLLRGEPERRPPAASCLEEPWLQPRSLSSSDSTLNPTQPPALSPSRNHCGQKRISR</sequence>
<dbReference type="SUPFAM" id="SSF56112">
    <property type="entry name" value="Protein kinase-like (PK-like)"/>
    <property type="match status" value="1"/>
</dbReference>
<dbReference type="Gene3D" id="1.10.510.10">
    <property type="entry name" value="Transferase(Phosphotransferase) domain 1"/>
    <property type="match status" value="1"/>
</dbReference>
<dbReference type="GeneTree" id="ENSGT00940000166969"/>
<evidence type="ECO:0000313" key="8">
    <source>
        <dbReference type="Ensembl" id="ENSNBRP00000011291.1"/>
    </source>
</evidence>
<keyword evidence="5" id="KW-0067">ATP-binding</keyword>
<dbReference type="GO" id="GO:0005524">
    <property type="term" value="F:ATP binding"/>
    <property type="evidence" value="ECO:0007669"/>
    <property type="project" value="UniProtKB-KW"/>
</dbReference>
<evidence type="ECO:0000256" key="3">
    <source>
        <dbReference type="ARBA" id="ARBA00022741"/>
    </source>
</evidence>
<dbReference type="Gene3D" id="3.30.200.20">
    <property type="entry name" value="Phosphorylase Kinase, domain 1"/>
    <property type="match status" value="1"/>
</dbReference>
<keyword evidence="9" id="KW-1185">Reference proteome</keyword>
<dbReference type="PROSITE" id="PS00108">
    <property type="entry name" value="PROTEIN_KINASE_ST"/>
    <property type="match status" value="1"/>
</dbReference>
<dbReference type="PANTHER" id="PTHR24342:SF21">
    <property type="entry name" value="TRIO RHO GUANINE NUCLEOTIDE EXCHANGE FACTOR"/>
    <property type="match status" value="1"/>
</dbReference>
<evidence type="ECO:0000256" key="6">
    <source>
        <dbReference type="SAM" id="MobiDB-lite"/>
    </source>
</evidence>
<dbReference type="Ensembl" id="ENSNBRT00000011611.1">
    <property type="protein sequence ID" value="ENSNBRP00000011291.1"/>
    <property type="gene ID" value="ENSNBRG00000008707.1"/>
</dbReference>
<evidence type="ECO:0000256" key="1">
    <source>
        <dbReference type="ARBA" id="ARBA00022527"/>
    </source>
</evidence>
<feature type="region of interest" description="Disordered" evidence="6">
    <location>
        <begin position="268"/>
        <end position="314"/>
    </location>
</feature>
<keyword evidence="3" id="KW-0547">Nucleotide-binding</keyword>
<dbReference type="Proteomes" id="UP000261580">
    <property type="component" value="Unassembled WGS sequence"/>
</dbReference>
<dbReference type="PANTHER" id="PTHR24342">
    <property type="entry name" value="SERINE/THREONINE-PROTEIN KINASE 17"/>
    <property type="match status" value="1"/>
</dbReference>
<dbReference type="InterPro" id="IPR008271">
    <property type="entry name" value="Ser/Thr_kinase_AS"/>
</dbReference>
<dbReference type="GO" id="GO:0005634">
    <property type="term" value="C:nucleus"/>
    <property type="evidence" value="ECO:0007669"/>
    <property type="project" value="TreeGrafter"/>
</dbReference>
<evidence type="ECO:0000259" key="7">
    <source>
        <dbReference type="PROSITE" id="PS50011"/>
    </source>
</evidence>